<evidence type="ECO:0000313" key="10">
    <source>
        <dbReference type="Proteomes" id="UP001234989"/>
    </source>
</evidence>
<reference evidence="9" key="1">
    <citation type="submission" date="2023-08" db="EMBL/GenBank/DDBJ databases">
        <title>A de novo genome assembly of Solanum verrucosum Schlechtendal, a Mexican diploid species geographically isolated from the other diploid A-genome species in potato relatives.</title>
        <authorList>
            <person name="Hosaka K."/>
        </authorList>
    </citation>
    <scope>NUCLEOTIDE SEQUENCE</scope>
    <source>
        <tissue evidence="9">Young leaves</tissue>
    </source>
</reference>
<name>A0AAF0R5L9_SOLVR</name>
<accession>A0AAF0R5L9</accession>
<dbReference type="GO" id="GO:0006355">
    <property type="term" value="P:regulation of DNA-templated transcription"/>
    <property type="evidence" value="ECO:0007669"/>
    <property type="project" value="UniProtKB-UniRule"/>
</dbReference>
<dbReference type="InterPro" id="IPR031052">
    <property type="entry name" value="FHY3/FAR1"/>
</dbReference>
<evidence type="ECO:0000256" key="5">
    <source>
        <dbReference type="PROSITE-ProRule" id="PRU00325"/>
    </source>
</evidence>
<feature type="coiled-coil region" evidence="7">
    <location>
        <begin position="680"/>
        <end position="732"/>
    </location>
</feature>
<dbReference type="InterPro" id="IPR007527">
    <property type="entry name" value="Znf_SWIM"/>
</dbReference>
<evidence type="ECO:0000256" key="7">
    <source>
        <dbReference type="SAM" id="Coils"/>
    </source>
</evidence>
<keyword evidence="2 6" id="KW-0479">Metal-binding</keyword>
<dbReference type="InterPro" id="IPR018289">
    <property type="entry name" value="MULE_transposase_dom"/>
</dbReference>
<evidence type="ECO:0000256" key="4">
    <source>
        <dbReference type="ARBA" id="ARBA00022833"/>
    </source>
</evidence>
<dbReference type="EMBL" id="CP133618">
    <property type="protein sequence ID" value="WMV36822.1"/>
    <property type="molecule type" value="Genomic_DNA"/>
</dbReference>
<organism evidence="9 10">
    <name type="scientific">Solanum verrucosum</name>
    <dbReference type="NCBI Taxonomy" id="315347"/>
    <lineage>
        <taxon>Eukaryota</taxon>
        <taxon>Viridiplantae</taxon>
        <taxon>Streptophyta</taxon>
        <taxon>Embryophyta</taxon>
        <taxon>Tracheophyta</taxon>
        <taxon>Spermatophyta</taxon>
        <taxon>Magnoliopsida</taxon>
        <taxon>eudicotyledons</taxon>
        <taxon>Gunneridae</taxon>
        <taxon>Pentapetalae</taxon>
        <taxon>asterids</taxon>
        <taxon>lamiids</taxon>
        <taxon>Solanales</taxon>
        <taxon>Solanaceae</taxon>
        <taxon>Solanoideae</taxon>
        <taxon>Solaneae</taxon>
        <taxon>Solanum</taxon>
    </lineage>
</organism>
<dbReference type="PROSITE" id="PS50966">
    <property type="entry name" value="ZF_SWIM"/>
    <property type="match status" value="1"/>
</dbReference>
<dbReference type="GO" id="GO:0008270">
    <property type="term" value="F:zinc ion binding"/>
    <property type="evidence" value="ECO:0007669"/>
    <property type="project" value="UniProtKB-UniRule"/>
</dbReference>
<dbReference type="InterPro" id="IPR006564">
    <property type="entry name" value="Znf_PMZ"/>
</dbReference>
<dbReference type="PANTHER" id="PTHR31669">
    <property type="entry name" value="PROTEIN FAR1-RELATED SEQUENCE 10-RELATED"/>
    <property type="match status" value="1"/>
</dbReference>
<evidence type="ECO:0000313" key="9">
    <source>
        <dbReference type="EMBL" id="WMV36822.1"/>
    </source>
</evidence>
<dbReference type="SMART" id="SM00575">
    <property type="entry name" value="ZnF_PMZ"/>
    <property type="match status" value="1"/>
</dbReference>
<dbReference type="Proteomes" id="UP001234989">
    <property type="component" value="Chromosome 7"/>
</dbReference>
<evidence type="ECO:0000256" key="6">
    <source>
        <dbReference type="RuleBase" id="RU367018"/>
    </source>
</evidence>
<comment type="subcellular location">
    <subcellularLocation>
        <location evidence="6">Nucleus</location>
    </subcellularLocation>
</comment>
<proteinExistence type="inferred from homology"/>
<comment type="function">
    <text evidence="6">Putative transcription activator involved in regulating light control of development.</text>
</comment>
<gene>
    <name evidence="9" type="ORF">MTR67_030207</name>
</gene>
<keyword evidence="10" id="KW-1185">Reference proteome</keyword>
<keyword evidence="7" id="KW-0175">Coiled coil</keyword>
<keyword evidence="6" id="KW-0539">Nucleus</keyword>
<evidence type="ECO:0000256" key="2">
    <source>
        <dbReference type="ARBA" id="ARBA00022723"/>
    </source>
</evidence>
<keyword evidence="4 6" id="KW-0862">Zinc</keyword>
<dbReference type="PANTHER" id="PTHR31669:SF240">
    <property type="entry name" value="PROTEIN FAR1-RELATED SEQUENCE 9"/>
    <property type="match status" value="1"/>
</dbReference>
<evidence type="ECO:0000259" key="8">
    <source>
        <dbReference type="PROSITE" id="PS50966"/>
    </source>
</evidence>
<dbReference type="AlphaFoldDB" id="A0AAF0R5L9"/>
<dbReference type="Pfam" id="PF10551">
    <property type="entry name" value="MULE"/>
    <property type="match status" value="1"/>
</dbReference>
<keyword evidence="3 5" id="KW-0863">Zinc-finger</keyword>
<evidence type="ECO:0000256" key="1">
    <source>
        <dbReference type="ARBA" id="ARBA00005889"/>
    </source>
</evidence>
<evidence type="ECO:0000256" key="3">
    <source>
        <dbReference type="ARBA" id="ARBA00022771"/>
    </source>
</evidence>
<dbReference type="GO" id="GO:0005634">
    <property type="term" value="C:nucleus"/>
    <property type="evidence" value="ECO:0007669"/>
    <property type="project" value="UniProtKB-SubCell"/>
</dbReference>
<protein>
    <recommendedName>
        <fullName evidence="6">Protein FAR1-RELATED SEQUENCE</fullName>
    </recommendedName>
</protein>
<dbReference type="Pfam" id="PF04434">
    <property type="entry name" value="SWIM"/>
    <property type="match status" value="1"/>
</dbReference>
<feature type="domain" description="SWIM-type" evidence="8">
    <location>
        <begin position="342"/>
        <end position="378"/>
    </location>
</feature>
<comment type="similarity">
    <text evidence="1 6">Belongs to the FHY3/FAR1 family.</text>
</comment>
<sequence>MNSGQRILGGGVQHVLDYLRRMQAESPAFFYAVQGDNGSSNGNIFWADATARMNYHYFGDSIKLDTSCRANGYRVPFATFTGLNHHAQPVLFGCALLFNESEDSLVWLLQTWLQAMSGQTPVSITTDTDHLIQMAVAHVLPETRHRLCKWSIIRETKEKLTHVCQTHPTFETEFMKCVNGSETIEEFESQWKSFLERYYLTDNEYLQSIYSACRHWVPVFMRETFFGDILSDQDNDAKNTFFNGYVDASTSIQLLIKQYEKALTIWHEKELKADLDSTNTTPVLKTPSPMEKQAANLYTRKVFIKFQEELVETLANPATKIDESGTITTYHVAKFGEEHKAHTVRFNTFELTANCSCLLFEFSGIICRHVLSVFRAKNVLTLPSQYILKRWTINAKTGSGSTVEEYRLELPSNSQESLTMRQNSLRQEAIKFVEEGAKSIHHYNVAVNALKEAAKKVAAAKKKNADKTLVNNLVNGCNQVVDEGDIDLADSGQSKTLYKETKNWRQVLNITEVQTITVEEQTWLLRDFEEEEVLEGIKLCVVDKAPRPDGYTMALFHAFWETIKEDLMQTFHNFHTQQRFEKNFNATFVALIPKKVGANELRDVRPISLITGVYKLIAKVLAERLKRVINKLVNKHQMAYIKERQTMDVSLLTSDCIDSGIRGGTPGLMCKLDIDKAYVKEEKEQKIRELTAELESINQQSEVYRANLLAVLKDMEEEKLKLSVKVQNARLSLKE</sequence>